<evidence type="ECO:0000313" key="2">
    <source>
        <dbReference type="Proteomes" id="UP001054252"/>
    </source>
</evidence>
<reference evidence="1 2" key="1">
    <citation type="journal article" date="2021" name="Commun. Biol.">
        <title>The genome of Shorea leprosula (Dipterocarpaceae) highlights the ecological relevance of drought in aseasonal tropical rainforests.</title>
        <authorList>
            <person name="Ng K.K.S."/>
            <person name="Kobayashi M.J."/>
            <person name="Fawcett J.A."/>
            <person name="Hatakeyama M."/>
            <person name="Paape T."/>
            <person name="Ng C.H."/>
            <person name="Ang C.C."/>
            <person name="Tnah L.H."/>
            <person name="Lee C.T."/>
            <person name="Nishiyama T."/>
            <person name="Sese J."/>
            <person name="O'Brien M.J."/>
            <person name="Copetti D."/>
            <person name="Mohd Noor M.I."/>
            <person name="Ong R.C."/>
            <person name="Putra M."/>
            <person name="Sireger I.Z."/>
            <person name="Indrioko S."/>
            <person name="Kosugi Y."/>
            <person name="Izuno A."/>
            <person name="Isagi Y."/>
            <person name="Lee S.L."/>
            <person name="Shimizu K.K."/>
        </authorList>
    </citation>
    <scope>NUCLEOTIDE SEQUENCE [LARGE SCALE GENOMIC DNA]</scope>
    <source>
        <strain evidence="1">214</strain>
    </source>
</reference>
<name>A0AAV5K3K1_9ROSI</name>
<evidence type="ECO:0000313" key="1">
    <source>
        <dbReference type="EMBL" id="GKV19010.1"/>
    </source>
</evidence>
<keyword evidence="2" id="KW-1185">Reference proteome</keyword>
<sequence>MGKEAILSGDVGSIWTDLAHFGHELFLKGREAKIDLGMEPNRSRVPLNRAAGFNGTQIN</sequence>
<proteinExistence type="predicted"/>
<comment type="caution">
    <text evidence="1">The sequence shown here is derived from an EMBL/GenBank/DDBJ whole genome shotgun (WGS) entry which is preliminary data.</text>
</comment>
<protein>
    <submittedName>
        <fullName evidence="1">Uncharacterized protein</fullName>
    </submittedName>
</protein>
<dbReference type="Proteomes" id="UP001054252">
    <property type="component" value="Unassembled WGS sequence"/>
</dbReference>
<dbReference type="AlphaFoldDB" id="A0AAV5K3K1"/>
<organism evidence="1 2">
    <name type="scientific">Rubroshorea leprosula</name>
    <dbReference type="NCBI Taxonomy" id="152421"/>
    <lineage>
        <taxon>Eukaryota</taxon>
        <taxon>Viridiplantae</taxon>
        <taxon>Streptophyta</taxon>
        <taxon>Embryophyta</taxon>
        <taxon>Tracheophyta</taxon>
        <taxon>Spermatophyta</taxon>
        <taxon>Magnoliopsida</taxon>
        <taxon>eudicotyledons</taxon>
        <taxon>Gunneridae</taxon>
        <taxon>Pentapetalae</taxon>
        <taxon>rosids</taxon>
        <taxon>malvids</taxon>
        <taxon>Malvales</taxon>
        <taxon>Dipterocarpaceae</taxon>
        <taxon>Rubroshorea</taxon>
    </lineage>
</organism>
<dbReference type="EMBL" id="BPVZ01000052">
    <property type="protein sequence ID" value="GKV19010.1"/>
    <property type="molecule type" value="Genomic_DNA"/>
</dbReference>
<gene>
    <name evidence="1" type="ORF">SLEP1_g29310</name>
</gene>
<accession>A0AAV5K3K1</accession>